<comment type="caution">
    <text evidence="1">The sequence shown here is derived from an EMBL/GenBank/DDBJ whole genome shotgun (WGS) entry which is preliminary data.</text>
</comment>
<keyword evidence="2" id="KW-1185">Reference proteome</keyword>
<accession>A0A7W2EWA8</accession>
<gene>
    <name evidence="1" type="ORF">H3H37_22250</name>
</gene>
<name>A0A7W2EWA8_9BURK</name>
<reference evidence="1 2" key="1">
    <citation type="submission" date="2020-07" db="EMBL/GenBank/DDBJ databases">
        <title>Novel species isolated from subtropical streams in China.</title>
        <authorList>
            <person name="Lu H."/>
        </authorList>
    </citation>
    <scope>NUCLEOTIDE SEQUENCE [LARGE SCALE GENOMIC DNA]</scope>
    <source>
        <strain evidence="1 2">LX20W</strain>
    </source>
</reference>
<sequence>MEVDQVALARTAAALFPIIPEEDVLDSYSLERTLRPILMRAINHKIGSPVLERSGIIDGKYFFERREGSLPAIFTSEFNAALSRFLVRAMSMPLDWPKLQIIDGKTWALMEMEEPGDWPDKIRHL</sequence>
<dbReference type="AlphaFoldDB" id="A0A7W2EWA8"/>
<dbReference type="EMBL" id="JACEZT010000019">
    <property type="protein sequence ID" value="MBA5639787.1"/>
    <property type="molecule type" value="Genomic_DNA"/>
</dbReference>
<dbReference type="Proteomes" id="UP000534388">
    <property type="component" value="Unassembled WGS sequence"/>
</dbReference>
<protein>
    <submittedName>
        <fullName evidence="1">Uncharacterized protein</fullName>
    </submittedName>
</protein>
<evidence type="ECO:0000313" key="2">
    <source>
        <dbReference type="Proteomes" id="UP000534388"/>
    </source>
</evidence>
<evidence type="ECO:0000313" key="1">
    <source>
        <dbReference type="EMBL" id="MBA5639787.1"/>
    </source>
</evidence>
<proteinExistence type="predicted"/>
<organism evidence="1 2">
    <name type="scientific">Rugamonas brunnea</name>
    <dbReference type="NCBI Taxonomy" id="2758569"/>
    <lineage>
        <taxon>Bacteria</taxon>
        <taxon>Pseudomonadati</taxon>
        <taxon>Pseudomonadota</taxon>
        <taxon>Betaproteobacteria</taxon>
        <taxon>Burkholderiales</taxon>
        <taxon>Oxalobacteraceae</taxon>
        <taxon>Telluria group</taxon>
        <taxon>Rugamonas</taxon>
    </lineage>
</organism>
<dbReference type="RefSeq" id="WP_182166640.1">
    <property type="nucleotide sequence ID" value="NZ_JACEZT010000019.1"/>
</dbReference>